<dbReference type="EMBL" id="JAOQJQ010000008">
    <property type="protein sequence ID" value="MCU6763537.1"/>
    <property type="molecule type" value="Genomic_DNA"/>
</dbReference>
<accession>A0ABT2TMV5</accession>
<dbReference type="Proteomes" id="UP001652442">
    <property type="component" value="Unassembled WGS sequence"/>
</dbReference>
<name>A0ABT2TMV5_9FIRM</name>
<dbReference type="Pfam" id="PF18232">
    <property type="entry name" value="Chalcone_N"/>
    <property type="match status" value="1"/>
</dbReference>
<reference evidence="2 3" key="1">
    <citation type="journal article" date="2021" name="ISME Commun">
        <title>Automated analysis of genomic sequences facilitates high-throughput and comprehensive description of bacteria.</title>
        <authorList>
            <person name="Hitch T.C.A."/>
        </authorList>
    </citation>
    <scope>NUCLEOTIDE SEQUENCE [LARGE SCALE GENOMIC DNA]</scope>
    <source>
        <strain evidence="2 3">Sanger_109</strain>
    </source>
</reference>
<feature type="domain" description="Chalcone isomerase N-terminal" evidence="1">
    <location>
        <begin position="6"/>
        <end position="70"/>
    </location>
</feature>
<evidence type="ECO:0000313" key="3">
    <source>
        <dbReference type="Proteomes" id="UP001652442"/>
    </source>
</evidence>
<evidence type="ECO:0000259" key="1">
    <source>
        <dbReference type="Pfam" id="PF18232"/>
    </source>
</evidence>
<dbReference type="RefSeq" id="WP_158426180.1">
    <property type="nucleotide sequence ID" value="NZ_JAOQJQ010000008.1"/>
</dbReference>
<gene>
    <name evidence="2" type="ORF">OCV88_14570</name>
</gene>
<comment type="caution">
    <text evidence="2">The sequence shown here is derived from an EMBL/GenBank/DDBJ whole genome shotgun (WGS) entry which is preliminary data.</text>
</comment>
<keyword evidence="3" id="KW-1185">Reference proteome</keyword>
<organism evidence="2 3">
    <name type="scientific">Brotonthovivens ammoniilytica</name>
    <dbReference type="NCBI Taxonomy" id="2981725"/>
    <lineage>
        <taxon>Bacteria</taxon>
        <taxon>Bacillati</taxon>
        <taxon>Bacillota</taxon>
        <taxon>Clostridia</taxon>
        <taxon>Lachnospirales</taxon>
        <taxon>Lachnospiraceae</taxon>
        <taxon>Brotonthovivens</taxon>
    </lineage>
</organism>
<evidence type="ECO:0000313" key="2">
    <source>
        <dbReference type="EMBL" id="MCU6763537.1"/>
    </source>
</evidence>
<sequence>MSTMEKMVIFHNLLDENARPAMERWFRRSHVPDVLTQYPWTNRYLLYRPVPAPKGAEDAGLYTYRIHENWAYDIKLRRGHKGLIGMTPEPCSNVIKADIIHIPAEPTEDFLGADWSYEQHPILRWVIAYRYPEGADKEACDKFFLETQAQEIMKMPGLIRFFSHKAIEFEGSALPITTDDNKEEGSDKLKNMMRHWDRLSELWFECNDDWTNAVINNPPAFTKPEWATSDKFPFLEPGVDFVHTFLLESPDCDFTKTFTPLYY</sequence>
<proteinExistence type="predicted"/>
<dbReference type="InterPro" id="IPR040518">
    <property type="entry name" value="Chalcone_N"/>
</dbReference>
<protein>
    <recommendedName>
        <fullName evidence="1">Chalcone isomerase N-terminal domain-containing protein</fullName>
    </recommendedName>
</protein>